<dbReference type="CDD" id="cd03801">
    <property type="entry name" value="GT4_PimA-like"/>
    <property type="match status" value="1"/>
</dbReference>
<organism evidence="3 4">
    <name type="scientific">Candidatus Komeilibacteria bacterium CG11_big_fil_rev_8_21_14_0_20_36_20</name>
    <dbReference type="NCBI Taxonomy" id="1974477"/>
    <lineage>
        <taxon>Bacteria</taxon>
        <taxon>Candidatus Komeiliibacteriota</taxon>
    </lineage>
</organism>
<dbReference type="PANTHER" id="PTHR46401">
    <property type="entry name" value="GLYCOSYLTRANSFERASE WBBK-RELATED"/>
    <property type="match status" value="1"/>
</dbReference>
<gene>
    <name evidence="3" type="ORF">COV55_00995</name>
</gene>
<evidence type="ECO:0000313" key="3">
    <source>
        <dbReference type="EMBL" id="PIR06985.1"/>
    </source>
</evidence>
<evidence type="ECO:0000256" key="1">
    <source>
        <dbReference type="ARBA" id="ARBA00022679"/>
    </source>
</evidence>
<evidence type="ECO:0000313" key="4">
    <source>
        <dbReference type="Proteomes" id="UP000230564"/>
    </source>
</evidence>
<dbReference type="AlphaFoldDB" id="A0A2H0NFP9"/>
<evidence type="ECO:0000259" key="2">
    <source>
        <dbReference type="Pfam" id="PF00534"/>
    </source>
</evidence>
<dbReference type="Pfam" id="PF00534">
    <property type="entry name" value="Glycos_transf_1"/>
    <property type="match status" value="1"/>
</dbReference>
<feature type="domain" description="Glycosyl transferase family 1" evidence="2">
    <location>
        <begin position="176"/>
        <end position="336"/>
    </location>
</feature>
<dbReference type="GO" id="GO:0009103">
    <property type="term" value="P:lipopolysaccharide biosynthetic process"/>
    <property type="evidence" value="ECO:0007669"/>
    <property type="project" value="TreeGrafter"/>
</dbReference>
<dbReference type="PANTHER" id="PTHR46401:SF2">
    <property type="entry name" value="GLYCOSYLTRANSFERASE WBBK-RELATED"/>
    <property type="match status" value="1"/>
</dbReference>
<comment type="caution">
    <text evidence="3">The sequence shown here is derived from an EMBL/GenBank/DDBJ whole genome shotgun (WGS) entry which is preliminary data.</text>
</comment>
<protein>
    <recommendedName>
        <fullName evidence="2">Glycosyl transferase family 1 domain-containing protein</fullName>
    </recommendedName>
</protein>
<reference evidence="3 4" key="1">
    <citation type="submission" date="2017-09" db="EMBL/GenBank/DDBJ databases">
        <title>Depth-based differentiation of microbial function through sediment-hosted aquifers and enrichment of novel symbionts in the deep terrestrial subsurface.</title>
        <authorList>
            <person name="Probst A.J."/>
            <person name="Ladd B."/>
            <person name="Jarett J.K."/>
            <person name="Geller-Mcgrath D.E."/>
            <person name="Sieber C.M."/>
            <person name="Emerson J.B."/>
            <person name="Anantharaman K."/>
            <person name="Thomas B.C."/>
            <person name="Malmstrom R."/>
            <person name="Stieglmeier M."/>
            <person name="Klingl A."/>
            <person name="Woyke T."/>
            <person name="Ryan C.M."/>
            <person name="Banfield J.F."/>
        </authorList>
    </citation>
    <scope>NUCLEOTIDE SEQUENCE [LARGE SCALE GENOMIC DNA]</scope>
    <source>
        <strain evidence="3">CG11_big_fil_rev_8_21_14_0_20_36_20</strain>
    </source>
</reference>
<dbReference type="EMBL" id="PCWQ01000007">
    <property type="protein sequence ID" value="PIR06985.1"/>
    <property type="molecule type" value="Genomic_DNA"/>
</dbReference>
<proteinExistence type="predicted"/>
<dbReference type="GO" id="GO:0016757">
    <property type="term" value="F:glycosyltransferase activity"/>
    <property type="evidence" value="ECO:0007669"/>
    <property type="project" value="InterPro"/>
</dbReference>
<accession>A0A2H0NFP9</accession>
<keyword evidence="1" id="KW-0808">Transferase</keyword>
<name>A0A2H0NFP9_9BACT</name>
<dbReference type="Proteomes" id="UP000230564">
    <property type="component" value="Unassembled WGS sequence"/>
</dbReference>
<dbReference type="Gene3D" id="3.40.50.2000">
    <property type="entry name" value="Glycogen Phosphorylase B"/>
    <property type="match status" value="2"/>
</dbReference>
<dbReference type="SUPFAM" id="SSF53756">
    <property type="entry name" value="UDP-Glycosyltransferase/glycogen phosphorylase"/>
    <property type="match status" value="1"/>
</dbReference>
<sequence length="367" mass="42466">MIKILVITHDINNKSGWGRYSSSILKEYLKFGLVYKVVTEKGSNQSNELNILSPTISVFKLISNIFKVRKLAKDFDIIHAFDGWPYAVYGYFSSLGRNKKLFISGVGTYSVDPFNFKCKKWLMKKAFIRAEKIFCISDYTKKKISEKLKPSNLLTVLLGATRLNLLSDEEVSKFKIEYKLKDHYPVFLTVGAIKSRKGQYYSLQAITQLKSKYPDFRYFIIGSDADKKYVDKIKKYCHNNKISDNVIIINKASDKVLSFFYQRSDVFIMTSVNNGDYFEGFGLVFLEAATFGLPVIGSKNCGIEDALQNGYNGYLAEQRQPNDIYDKIIKVLASDQEQWKHHSQEFASRFSWYKTVSKYYEYYSQKN</sequence>
<dbReference type="InterPro" id="IPR001296">
    <property type="entry name" value="Glyco_trans_1"/>
</dbReference>